<name>A0ACA9LB02_9GLOM</name>
<reference evidence="1" key="1">
    <citation type="submission" date="2021-06" db="EMBL/GenBank/DDBJ databases">
        <authorList>
            <person name="Kallberg Y."/>
            <person name="Tangrot J."/>
            <person name="Rosling A."/>
        </authorList>
    </citation>
    <scope>NUCLEOTIDE SEQUENCE</scope>
    <source>
        <strain evidence="1">MA461A</strain>
    </source>
</reference>
<protein>
    <submittedName>
        <fullName evidence="1">25524_t:CDS:1</fullName>
    </submittedName>
</protein>
<dbReference type="EMBL" id="CAJVQC010003021">
    <property type="protein sequence ID" value="CAG8520639.1"/>
    <property type="molecule type" value="Genomic_DNA"/>
</dbReference>
<keyword evidence="2" id="KW-1185">Reference proteome</keyword>
<organism evidence="1 2">
    <name type="scientific">Racocetra persica</name>
    <dbReference type="NCBI Taxonomy" id="160502"/>
    <lineage>
        <taxon>Eukaryota</taxon>
        <taxon>Fungi</taxon>
        <taxon>Fungi incertae sedis</taxon>
        <taxon>Mucoromycota</taxon>
        <taxon>Glomeromycotina</taxon>
        <taxon>Glomeromycetes</taxon>
        <taxon>Diversisporales</taxon>
        <taxon>Gigasporaceae</taxon>
        <taxon>Racocetra</taxon>
    </lineage>
</organism>
<sequence>NEGLELKFNVELLSFFDAISDEELQKENVDSEICYYIITLISEDDDYSWVYHIKNQKKTYFLHVVIIFEIKTFIKDNIEISVPEIWHQIQESCINGYENLTVQQTYYWWSIESRKRYCRDSDPLLLAKHLLEEFNQEIVVDNLNSSMPVLEESIIKYEVSSDKKENKYETELEYLHEILNKTKILLEESYNKPKGHLWLKNIHSNFKSLEKMNNDIVALNNHLTMPKTWKDFIKNTMYWV</sequence>
<proteinExistence type="predicted"/>
<gene>
    <name evidence="1" type="ORF">RPERSI_LOCUS2685</name>
</gene>
<evidence type="ECO:0000313" key="1">
    <source>
        <dbReference type="EMBL" id="CAG8520639.1"/>
    </source>
</evidence>
<comment type="caution">
    <text evidence="1">The sequence shown here is derived from an EMBL/GenBank/DDBJ whole genome shotgun (WGS) entry which is preliminary data.</text>
</comment>
<evidence type="ECO:0000313" key="2">
    <source>
        <dbReference type="Proteomes" id="UP000789920"/>
    </source>
</evidence>
<feature type="non-terminal residue" evidence="1">
    <location>
        <position position="1"/>
    </location>
</feature>
<accession>A0ACA9LB02</accession>
<dbReference type="Proteomes" id="UP000789920">
    <property type="component" value="Unassembled WGS sequence"/>
</dbReference>